<dbReference type="InterPro" id="IPR009057">
    <property type="entry name" value="Homeodomain-like_sf"/>
</dbReference>
<dbReference type="Proteomes" id="UP001630127">
    <property type="component" value="Unassembled WGS sequence"/>
</dbReference>
<name>A0ABD3AUH6_9GENT</name>
<feature type="compositionally biased region" description="Basic residues" evidence="14">
    <location>
        <begin position="26"/>
        <end position="35"/>
    </location>
</feature>
<dbReference type="InterPro" id="IPR001356">
    <property type="entry name" value="HD"/>
</dbReference>
<feature type="region of interest" description="Disordered" evidence="14">
    <location>
        <begin position="317"/>
        <end position="365"/>
    </location>
</feature>
<dbReference type="GO" id="GO:0005634">
    <property type="term" value="C:nucleus"/>
    <property type="evidence" value="ECO:0007669"/>
    <property type="project" value="UniProtKB-SubCell"/>
</dbReference>
<protein>
    <recommendedName>
        <fullName evidence="19">Pathogenesis-related homeodomain protein</fullName>
    </recommendedName>
</protein>
<dbReference type="SUPFAM" id="SSF46689">
    <property type="entry name" value="Homeodomain-like"/>
    <property type="match status" value="1"/>
</dbReference>
<evidence type="ECO:0000256" key="9">
    <source>
        <dbReference type="ARBA" id="ARBA00023163"/>
    </source>
</evidence>
<dbReference type="InterPro" id="IPR019787">
    <property type="entry name" value="Znf_PHD-finger"/>
</dbReference>
<comment type="similarity">
    <text evidence="2">Belongs to the PHD-associated homeobox family.</text>
</comment>
<evidence type="ECO:0000256" key="4">
    <source>
        <dbReference type="ARBA" id="ARBA00022771"/>
    </source>
</evidence>
<dbReference type="PROSITE" id="PS01359">
    <property type="entry name" value="ZF_PHD_1"/>
    <property type="match status" value="1"/>
</dbReference>
<dbReference type="Pfam" id="PF00628">
    <property type="entry name" value="PHD"/>
    <property type="match status" value="1"/>
</dbReference>
<proteinExistence type="inferred from homology"/>
<sequence length="707" mass="80181">MAGDTKKRKSKEDSGPSQNEKDPKKQCNKRLKLKSRLGDLTLKDKKKGFDRLGEGKGNVLRRKSIIKKAILHKSKSLKEPSEAKIPRKDIIPEMKSCKDVVKHDSGDVGLPKVKRRTRQKRRKHNLVVDEVSRLQRRTRYLLIKVKLEQNLIDAYSAEGWKGQSREKIKPEKELERAKKQILKCKLGIREAIRQLDLLSSVGRIEDSAVAADGSVHHENIICAKCKLREAFPDNDIVLCDGTCNRAFHQKCLDPPLSTENIPPGDEGWFCRCCKSKMEILEATNAHLGTNFAMDSNSQDIFKEEAALPDGRESFLCHEEEWPSDDSDDVDYDPEGREYSCTNSISGSGSDSCDDTSNSSSLRSIEDDVLLLSERRDKRHKGSEDNSAEIESDEATDYEILCGPRQRKAVDYIKLNDEMFGRNAPVSEQISEDEDWGPSRRKHREKESNAESTFITFAENQSNSAEGRITDVKKKPLNGRSKRPIFRFPRNVVEKLRLAFAENELPSRSIREDLSKQLGLESVKVNKWFKNARYLALKARKKAKRHNASCPTLSKNSVSGSGENKIADPMPSRNVDVAHSFKTQTVMKSSSRRKTAHLVASAFKRKRQKTALPLLPTSNKTPVDFGDDVSLKLLREKVKKKKKLDIKRTVMLEAETEMEKLCTMKDKIEKLQQVLLRLPCSRSTKADAAALNELAIIYVPVAELREKR</sequence>
<evidence type="ECO:0000256" key="12">
    <source>
        <dbReference type="PROSITE-ProRule" id="PRU00146"/>
    </source>
</evidence>
<dbReference type="Pfam" id="PF00046">
    <property type="entry name" value="Homeodomain"/>
    <property type="match status" value="1"/>
</dbReference>
<feature type="DNA-binding region" description="Homeobox" evidence="11">
    <location>
        <begin position="480"/>
        <end position="539"/>
    </location>
</feature>
<dbReference type="InterPro" id="IPR019786">
    <property type="entry name" value="Zinc_finger_PHD-type_CS"/>
</dbReference>
<evidence type="ECO:0000256" key="1">
    <source>
        <dbReference type="ARBA" id="ARBA00004123"/>
    </source>
</evidence>
<keyword evidence="7 11" id="KW-0238">DNA-binding</keyword>
<feature type="compositionally biased region" description="Basic and acidic residues" evidence="14">
    <location>
        <begin position="10"/>
        <end position="25"/>
    </location>
</feature>
<dbReference type="InterPro" id="IPR013083">
    <property type="entry name" value="Znf_RING/FYVE/PHD"/>
</dbReference>
<keyword evidence="5" id="KW-0862">Zinc</keyword>
<dbReference type="CDD" id="cd00086">
    <property type="entry name" value="homeodomain"/>
    <property type="match status" value="1"/>
</dbReference>
<dbReference type="InterPro" id="IPR011011">
    <property type="entry name" value="Znf_FYVE_PHD"/>
</dbReference>
<dbReference type="GO" id="GO:0006355">
    <property type="term" value="P:regulation of DNA-templated transcription"/>
    <property type="evidence" value="ECO:0007669"/>
    <property type="project" value="UniProtKB-ARBA"/>
</dbReference>
<dbReference type="InterPro" id="IPR045876">
    <property type="entry name" value="PRHA-like_PHD-finger"/>
</dbReference>
<evidence type="ECO:0000259" key="15">
    <source>
        <dbReference type="PROSITE" id="PS50016"/>
    </source>
</evidence>
<evidence type="ECO:0000256" key="14">
    <source>
        <dbReference type="SAM" id="MobiDB-lite"/>
    </source>
</evidence>
<keyword evidence="9" id="KW-0804">Transcription</keyword>
<feature type="compositionally biased region" description="Acidic residues" evidence="14">
    <location>
        <begin position="321"/>
        <end position="332"/>
    </location>
</feature>
<dbReference type="GO" id="GO:0010557">
    <property type="term" value="P:positive regulation of macromolecule biosynthetic process"/>
    <property type="evidence" value="ECO:0007669"/>
    <property type="project" value="UniProtKB-ARBA"/>
</dbReference>
<evidence type="ECO:0000256" key="5">
    <source>
        <dbReference type="ARBA" id="ARBA00022833"/>
    </source>
</evidence>
<evidence type="ECO:0000256" key="11">
    <source>
        <dbReference type="PROSITE-ProRule" id="PRU00108"/>
    </source>
</evidence>
<dbReference type="CDD" id="cd15504">
    <property type="entry name" value="PHD_PRHA_like"/>
    <property type="match status" value="1"/>
</dbReference>
<comment type="caution">
    <text evidence="17">The sequence shown here is derived from an EMBL/GenBank/DDBJ whole genome shotgun (WGS) entry which is preliminary data.</text>
</comment>
<evidence type="ECO:0000256" key="10">
    <source>
        <dbReference type="ARBA" id="ARBA00023242"/>
    </source>
</evidence>
<reference evidence="17 18" key="1">
    <citation type="submission" date="2024-11" db="EMBL/GenBank/DDBJ databases">
        <title>A near-complete genome assembly of Cinchona calisaya.</title>
        <authorList>
            <person name="Lian D.C."/>
            <person name="Zhao X.W."/>
            <person name="Wei L."/>
        </authorList>
    </citation>
    <scope>NUCLEOTIDE SEQUENCE [LARGE SCALE GENOMIC DNA]</scope>
    <source>
        <tissue evidence="17">Nenye</tissue>
    </source>
</reference>
<dbReference type="SUPFAM" id="SSF57903">
    <property type="entry name" value="FYVE/PHD zinc finger"/>
    <property type="match status" value="1"/>
</dbReference>
<evidence type="ECO:0000313" key="17">
    <source>
        <dbReference type="EMBL" id="KAL3534872.1"/>
    </source>
</evidence>
<dbReference type="EMBL" id="JBJUIK010000002">
    <property type="protein sequence ID" value="KAL3534872.1"/>
    <property type="molecule type" value="Genomic_DNA"/>
</dbReference>
<keyword evidence="18" id="KW-1185">Reference proteome</keyword>
<organism evidence="17 18">
    <name type="scientific">Cinchona calisaya</name>
    <dbReference type="NCBI Taxonomy" id="153742"/>
    <lineage>
        <taxon>Eukaryota</taxon>
        <taxon>Viridiplantae</taxon>
        <taxon>Streptophyta</taxon>
        <taxon>Embryophyta</taxon>
        <taxon>Tracheophyta</taxon>
        <taxon>Spermatophyta</taxon>
        <taxon>Magnoliopsida</taxon>
        <taxon>eudicotyledons</taxon>
        <taxon>Gunneridae</taxon>
        <taxon>Pentapetalae</taxon>
        <taxon>asterids</taxon>
        <taxon>lamiids</taxon>
        <taxon>Gentianales</taxon>
        <taxon>Rubiaceae</taxon>
        <taxon>Cinchonoideae</taxon>
        <taxon>Cinchoneae</taxon>
        <taxon>Cinchona</taxon>
    </lineage>
</organism>
<feature type="domain" description="PHD-type" evidence="15">
    <location>
        <begin position="219"/>
        <end position="276"/>
    </location>
</feature>
<evidence type="ECO:0000256" key="6">
    <source>
        <dbReference type="ARBA" id="ARBA00023015"/>
    </source>
</evidence>
<evidence type="ECO:0000256" key="3">
    <source>
        <dbReference type="ARBA" id="ARBA00022723"/>
    </source>
</evidence>
<accession>A0ABD3AUH6</accession>
<dbReference type="PROSITE" id="PS50071">
    <property type="entry name" value="HOMEOBOX_2"/>
    <property type="match status" value="1"/>
</dbReference>
<gene>
    <name evidence="17" type="ORF">ACH5RR_003333</name>
</gene>
<feature type="domain" description="Homeobox" evidence="16">
    <location>
        <begin position="478"/>
        <end position="538"/>
    </location>
</feature>
<dbReference type="PANTHER" id="PTHR12628:SF10">
    <property type="entry name" value="HOMEOBOX DOMAIN-CONTAINING PROTEIN"/>
    <property type="match status" value="1"/>
</dbReference>
<dbReference type="FunFam" id="3.30.40.10:FF:000270">
    <property type="entry name" value="pathogenesis-related homeodomain protein-like"/>
    <property type="match status" value="1"/>
</dbReference>
<evidence type="ECO:0000259" key="16">
    <source>
        <dbReference type="PROSITE" id="PS50071"/>
    </source>
</evidence>
<dbReference type="InterPro" id="IPR001965">
    <property type="entry name" value="Znf_PHD"/>
</dbReference>
<dbReference type="SMART" id="SM00249">
    <property type="entry name" value="PHD"/>
    <property type="match status" value="1"/>
</dbReference>
<keyword evidence="3" id="KW-0479">Metal-binding</keyword>
<feature type="region of interest" description="Disordered" evidence="14">
    <location>
        <begin position="426"/>
        <end position="449"/>
    </location>
</feature>
<feature type="compositionally biased region" description="Low complexity" evidence="14">
    <location>
        <begin position="339"/>
        <end position="360"/>
    </location>
</feature>
<dbReference type="AlphaFoldDB" id="A0ABD3AUH6"/>
<comment type="subcellular location">
    <subcellularLocation>
        <location evidence="1 11 13">Nucleus</location>
    </subcellularLocation>
</comment>
<feature type="region of interest" description="Disordered" evidence="14">
    <location>
        <begin position="1"/>
        <end position="39"/>
    </location>
</feature>
<keyword evidence="6" id="KW-0805">Transcription regulation</keyword>
<dbReference type="SMART" id="SM00389">
    <property type="entry name" value="HOX"/>
    <property type="match status" value="1"/>
</dbReference>
<feature type="region of interest" description="Disordered" evidence="14">
    <location>
        <begin position="545"/>
        <end position="571"/>
    </location>
</feature>
<evidence type="ECO:0000256" key="8">
    <source>
        <dbReference type="ARBA" id="ARBA00023155"/>
    </source>
</evidence>
<evidence type="ECO:0000256" key="2">
    <source>
        <dbReference type="ARBA" id="ARBA00007427"/>
    </source>
</evidence>
<keyword evidence="8 11" id="KW-0371">Homeobox</keyword>
<evidence type="ECO:0000313" key="18">
    <source>
        <dbReference type="Proteomes" id="UP001630127"/>
    </source>
</evidence>
<evidence type="ECO:0000256" key="13">
    <source>
        <dbReference type="RuleBase" id="RU000682"/>
    </source>
</evidence>
<keyword evidence="4 12" id="KW-0863">Zinc-finger</keyword>
<evidence type="ECO:0008006" key="19">
    <source>
        <dbReference type="Google" id="ProtNLM"/>
    </source>
</evidence>
<dbReference type="Gene3D" id="1.10.10.60">
    <property type="entry name" value="Homeodomain-like"/>
    <property type="match status" value="1"/>
</dbReference>
<dbReference type="GO" id="GO:0043565">
    <property type="term" value="F:sequence-specific DNA binding"/>
    <property type="evidence" value="ECO:0007669"/>
    <property type="project" value="UniProtKB-ARBA"/>
</dbReference>
<dbReference type="PROSITE" id="PS50016">
    <property type="entry name" value="ZF_PHD_2"/>
    <property type="match status" value="1"/>
</dbReference>
<dbReference type="GO" id="GO:0008270">
    <property type="term" value="F:zinc ion binding"/>
    <property type="evidence" value="ECO:0007669"/>
    <property type="project" value="UniProtKB-KW"/>
</dbReference>
<dbReference type="Gene3D" id="3.30.40.10">
    <property type="entry name" value="Zinc/RING finger domain, C3HC4 (zinc finger)"/>
    <property type="match status" value="1"/>
</dbReference>
<dbReference type="PANTHER" id="PTHR12628">
    <property type="entry name" value="POLYCOMB-LIKE TRANSCRIPTION FACTOR"/>
    <property type="match status" value="1"/>
</dbReference>
<feature type="compositionally biased region" description="Polar residues" evidence="14">
    <location>
        <begin position="548"/>
        <end position="561"/>
    </location>
</feature>
<evidence type="ECO:0000256" key="7">
    <source>
        <dbReference type="ARBA" id="ARBA00023125"/>
    </source>
</evidence>
<keyword evidence="10 11" id="KW-0539">Nucleus</keyword>